<protein>
    <recommendedName>
        <fullName evidence="8">Ion transport domain-containing protein</fullName>
    </recommendedName>
</protein>
<evidence type="ECO:0000313" key="7">
    <source>
        <dbReference type="Proteomes" id="UP000824540"/>
    </source>
</evidence>
<dbReference type="GO" id="GO:0007338">
    <property type="term" value="P:single fertilization"/>
    <property type="evidence" value="ECO:0007669"/>
    <property type="project" value="TreeGrafter"/>
</dbReference>
<keyword evidence="5" id="KW-0472">Membrane</keyword>
<evidence type="ECO:0000256" key="1">
    <source>
        <dbReference type="ARBA" id="ARBA00022448"/>
    </source>
</evidence>
<dbReference type="OrthoDB" id="25840at2759"/>
<evidence type="ECO:0008006" key="8">
    <source>
        <dbReference type="Google" id="ProtNLM"/>
    </source>
</evidence>
<feature type="compositionally biased region" description="Basic and acidic residues" evidence="4">
    <location>
        <begin position="168"/>
        <end position="183"/>
    </location>
</feature>
<dbReference type="InterPro" id="IPR005458">
    <property type="entry name" value="TRPC2_channel"/>
</dbReference>
<feature type="region of interest" description="Disordered" evidence="4">
    <location>
        <begin position="167"/>
        <end position="242"/>
    </location>
</feature>
<reference evidence="6" key="1">
    <citation type="thesis" date="2021" institute="BYU ScholarsArchive" country="Provo, UT, USA">
        <title>Applications of and Algorithms for Genome Assembly and Genomic Analyses with an Emphasis on Marine Teleosts.</title>
        <authorList>
            <person name="Pickett B.D."/>
        </authorList>
    </citation>
    <scope>NUCLEOTIDE SEQUENCE</scope>
    <source>
        <strain evidence="6">HI-2016</strain>
    </source>
</reference>
<gene>
    <name evidence="6" type="ORF">JZ751_002228</name>
</gene>
<evidence type="ECO:0000313" key="6">
    <source>
        <dbReference type="EMBL" id="KAG9348492.1"/>
    </source>
</evidence>
<dbReference type="AlphaFoldDB" id="A0A8T2PFS4"/>
<keyword evidence="1" id="KW-0813">Transport</keyword>
<proteinExistence type="predicted"/>
<keyword evidence="5" id="KW-1133">Transmembrane helix</keyword>
<evidence type="ECO:0000256" key="3">
    <source>
        <dbReference type="ARBA" id="ARBA00023303"/>
    </source>
</evidence>
<dbReference type="InterPro" id="IPR002153">
    <property type="entry name" value="TRPC_channel"/>
</dbReference>
<sequence length="364" mass="40076">MFGVANQGYVDMPEFVLAEFVGRMLYGIFTLVIVIVLLNMLVAMITNSFQKIESNTTVNDGGGENRVPYRLQVIKALVQRYIETARREFEETKRKDVGNRITELNKVVGRLHSEMKQIHETLLHSTAENKGTGVLGKYIMGAKNNFRGFDNKAEMGAYHASLQATVHHRGEVEEEGGRKREGEGDGQGYAGEGEGDEKTPMGEQTVSSPTNSKSSLDTGLGSPEEEESPEREAKSQNEKNTDINPLCGCVQVSACRTPAVCVERGCTLGSPVDSLPAEPGASKDPVRVILCHSEWMLATARPLMVNTPKSKGLRAPHYATTFHSPYWLVPEVCRKPYTWDNGPKSLRRLSIRKATAAMTTALET</sequence>
<keyword evidence="5" id="KW-0812">Transmembrane</keyword>
<dbReference type="GO" id="GO:0034703">
    <property type="term" value="C:cation channel complex"/>
    <property type="evidence" value="ECO:0007669"/>
    <property type="project" value="TreeGrafter"/>
</dbReference>
<keyword evidence="3" id="KW-0407">Ion channel</keyword>
<organism evidence="6 7">
    <name type="scientific">Albula glossodonta</name>
    <name type="common">roundjaw bonefish</name>
    <dbReference type="NCBI Taxonomy" id="121402"/>
    <lineage>
        <taxon>Eukaryota</taxon>
        <taxon>Metazoa</taxon>
        <taxon>Chordata</taxon>
        <taxon>Craniata</taxon>
        <taxon>Vertebrata</taxon>
        <taxon>Euteleostomi</taxon>
        <taxon>Actinopterygii</taxon>
        <taxon>Neopterygii</taxon>
        <taxon>Teleostei</taxon>
        <taxon>Albuliformes</taxon>
        <taxon>Albulidae</taxon>
        <taxon>Albula</taxon>
    </lineage>
</organism>
<comment type="caution">
    <text evidence="6">The sequence shown here is derived from an EMBL/GenBank/DDBJ whole genome shotgun (WGS) entry which is preliminary data.</text>
</comment>
<keyword evidence="2" id="KW-0406">Ion transport</keyword>
<dbReference type="EMBL" id="JAFBMS010000011">
    <property type="protein sequence ID" value="KAG9348492.1"/>
    <property type="molecule type" value="Genomic_DNA"/>
</dbReference>
<dbReference type="GO" id="GO:0070679">
    <property type="term" value="F:inositol 1,4,5 trisphosphate binding"/>
    <property type="evidence" value="ECO:0007669"/>
    <property type="project" value="TreeGrafter"/>
</dbReference>
<feature type="compositionally biased region" description="Polar residues" evidence="4">
    <location>
        <begin position="202"/>
        <end position="217"/>
    </location>
</feature>
<dbReference type="Proteomes" id="UP000824540">
    <property type="component" value="Unassembled WGS sequence"/>
</dbReference>
<evidence type="ECO:0000256" key="4">
    <source>
        <dbReference type="SAM" id="MobiDB-lite"/>
    </source>
</evidence>
<dbReference type="GO" id="GO:0015279">
    <property type="term" value="F:store-operated calcium channel activity"/>
    <property type="evidence" value="ECO:0007669"/>
    <property type="project" value="TreeGrafter"/>
</dbReference>
<evidence type="ECO:0000256" key="5">
    <source>
        <dbReference type="SAM" id="Phobius"/>
    </source>
</evidence>
<feature type="transmembrane region" description="Helical" evidence="5">
    <location>
        <begin position="20"/>
        <end position="42"/>
    </location>
</feature>
<dbReference type="GO" id="GO:0051480">
    <property type="term" value="P:regulation of cytosolic calcium ion concentration"/>
    <property type="evidence" value="ECO:0007669"/>
    <property type="project" value="TreeGrafter"/>
</dbReference>
<dbReference type="PRINTS" id="PR01643">
    <property type="entry name" value="TRPCHANNEL2"/>
</dbReference>
<evidence type="ECO:0000256" key="2">
    <source>
        <dbReference type="ARBA" id="ARBA00023065"/>
    </source>
</evidence>
<name>A0A8T2PFS4_9TELE</name>
<dbReference type="PANTHER" id="PTHR10117">
    <property type="entry name" value="TRANSIENT RECEPTOR POTENTIAL CHANNEL"/>
    <property type="match status" value="1"/>
</dbReference>
<dbReference type="PANTHER" id="PTHR10117:SF6">
    <property type="entry name" value="SHORT TRANSIENT RECEPTOR POTENTIAL CHANNEL 2"/>
    <property type="match status" value="1"/>
</dbReference>
<feature type="compositionally biased region" description="Basic and acidic residues" evidence="4">
    <location>
        <begin position="230"/>
        <end position="241"/>
    </location>
</feature>
<accession>A0A8T2PFS4</accession>
<dbReference type="GO" id="GO:0005886">
    <property type="term" value="C:plasma membrane"/>
    <property type="evidence" value="ECO:0007669"/>
    <property type="project" value="TreeGrafter"/>
</dbReference>
<keyword evidence="7" id="KW-1185">Reference proteome</keyword>